<dbReference type="InterPro" id="IPR010496">
    <property type="entry name" value="AL/BT2_dom"/>
</dbReference>
<evidence type="ECO:0000256" key="1">
    <source>
        <dbReference type="SAM" id="SignalP"/>
    </source>
</evidence>
<dbReference type="GO" id="GO:0005975">
    <property type="term" value="P:carbohydrate metabolic process"/>
    <property type="evidence" value="ECO:0007669"/>
    <property type="project" value="UniProtKB-ARBA"/>
</dbReference>
<dbReference type="KEGG" id="psez:HME7025_00592"/>
<dbReference type="SUPFAM" id="SSF49899">
    <property type="entry name" value="Concanavalin A-like lectins/glucanases"/>
    <property type="match status" value="1"/>
</dbReference>
<dbReference type="Pfam" id="PF06439">
    <property type="entry name" value="3keto-disac_hyd"/>
    <property type="match status" value="1"/>
</dbReference>
<feature type="domain" description="3-keto-alpha-glucoside-1,2-lyase/3-keto-2-hydroxy-glucal hydratase" evidence="2">
    <location>
        <begin position="33"/>
        <end position="232"/>
    </location>
</feature>
<dbReference type="GO" id="GO:0004553">
    <property type="term" value="F:hydrolase activity, hydrolyzing O-glycosyl compounds"/>
    <property type="evidence" value="ECO:0007669"/>
    <property type="project" value="UniProtKB-ARBA"/>
</dbReference>
<dbReference type="Gene3D" id="2.60.120.560">
    <property type="entry name" value="Exo-inulinase, domain 1"/>
    <property type="match status" value="1"/>
</dbReference>
<evidence type="ECO:0000313" key="4">
    <source>
        <dbReference type="Proteomes" id="UP000245468"/>
    </source>
</evidence>
<gene>
    <name evidence="3" type="ORF">HME7025_00592</name>
</gene>
<dbReference type="EMBL" id="CP029346">
    <property type="protein sequence ID" value="AWL08464.1"/>
    <property type="molecule type" value="Genomic_DNA"/>
</dbReference>
<dbReference type="AlphaFoldDB" id="A0A2S2DSU2"/>
<reference evidence="4" key="1">
    <citation type="submission" date="2018-05" db="EMBL/GenBank/DDBJ databases">
        <title>Pseudarcicella sp. HME7025 Genome sequencing and assembly.</title>
        <authorList>
            <person name="Kim H."/>
            <person name="Kang H."/>
            <person name="Joh K."/>
        </authorList>
    </citation>
    <scope>NUCLEOTIDE SEQUENCE [LARGE SCALE GENOMIC DNA]</scope>
    <source>
        <strain evidence="4">HME7025</strain>
    </source>
</reference>
<sequence>MKKFILTCSLIAMGIVTLAQKANTLTSKEKKEGYQLLFDGTTLKGWHAYNKPGTIGTSWSVTDGEIGFDVTKKDGGDLTTDQEFENYDFSVDWKISPKGNSGIIFNVTEDPKYHSSYNTGPEMQVLDSDGHPDGKIFNHRAGDLYDLIHSSKETAKPVGEWNTARIVNNRGLLQLYLNGEKVVETRYDDENWKKMIAGSKFKNMPGFGVNMKGRISLQDHGNPVWFRNIKIKKL</sequence>
<dbReference type="Proteomes" id="UP000245468">
    <property type="component" value="Chromosome"/>
</dbReference>
<evidence type="ECO:0000313" key="3">
    <source>
        <dbReference type="EMBL" id="AWL08464.1"/>
    </source>
</evidence>
<evidence type="ECO:0000259" key="2">
    <source>
        <dbReference type="Pfam" id="PF06439"/>
    </source>
</evidence>
<feature type="chain" id="PRO_5015670587" description="3-keto-alpha-glucoside-1,2-lyase/3-keto-2-hydroxy-glucal hydratase domain-containing protein" evidence="1">
    <location>
        <begin position="22"/>
        <end position="234"/>
    </location>
</feature>
<keyword evidence="4" id="KW-1185">Reference proteome</keyword>
<keyword evidence="1" id="KW-0732">Signal</keyword>
<name>A0A2S2DSU2_9BACT</name>
<feature type="signal peptide" evidence="1">
    <location>
        <begin position="1"/>
        <end position="21"/>
    </location>
</feature>
<protein>
    <recommendedName>
        <fullName evidence="2">3-keto-alpha-glucoside-1,2-lyase/3-keto-2-hydroxy-glucal hydratase domain-containing protein</fullName>
    </recommendedName>
</protein>
<organism evidence="3 4">
    <name type="scientific">Aquirufa nivalisilvae</name>
    <dbReference type="NCBI Taxonomy" id="2516557"/>
    <lineage>
        <taxon>Bacteria</taxon>
        <taxon>Pseudomonadati</taxon>
        <taxon>Bacteroidota</taxon>
        <taxon>Cytophagia</taxon>
        <taxon>Cytophagales</taxon>
        <taxon>Flectobacillaceae</taxon>
        <taxon>Aquirufa</taxon>
    </lineage>
</organism>
<dbReference type="OrthoDB" id="9806233at2"/>
<dbReference type="InterPro" id="IPR013320">
    <property type="entry name" value="ConA-like_dom_sf"/>
</dbReference>
<accession>A0A2S2DSU2</accession>
<dbReference type="RefSeq" id="WP_109322216.1">
    <property type="nucleotide sequence ID" value="NZ_CP029346.1"/>
</dbReference>
<proteinExistence type="predicted"/>